<organism evidence="4">
    <name type="scientific">Marophrys sp. SRT127</name>
    <dbReference type="NCBI Taxonomy" id="2488311"/>
    <lineage>
        <taxon>Eukaryota</taxon>
        <taxon>Haptista</taxon>
        <taxon>Centroplasthelida</taxon>
        <taxon>Panacanthocystida</taxon>
        <taxon>Acanthocystida</taxon>
        <taxon>Marophrys</taxon>
    </lineage>
</organism>
<dbReference type="InterPro" id="IPR036967">
    <property type="entry name" value="Ribosomal_uS11_sf"/>
</dbReference>
<dbReference type="EMBL" id="AP019310">
    <property type="protein sequence ID" value="BBH42911.1"/>
    <property type="molecule type" value="Genomic_DNA"/>
</dbReference>
<gene>
    <name evidence="4" type="primary">rps11</name>
</gene>
<evidence type="ECO:0000256" key="2">
    <source>
        <dbReference type="ARBA" id="ARBA00022980"/>
    </source>
</evidence>
<dbReference type="GO" id="GO:0006412">
    <property type="term" value="P:translation"/>
    <property type="evidence" value="ECO:0007669"/>
    <property type="project" value="InterPro"/>
</dbReference>
<keyword evidence="3" id="KW-0687">Ribonucleoprotein</keyword>
<evidence type="ECO:0000313" key="4">
    <source>
        <dbReference type="EMBL" id="BBH42911.1"/>
    </source>
</evidence>
<dbReference type="InterPro" id="IPR001971">
    <property type="entry name" value="Ribosomal_uS11"/>
</dbReference>
<dbReference type="HAMAP" id="MF_01310">
    <property type="entry name" value="Ribosomal_uS11"/>
    <property type="match status" value="1"/>
</dbReference>
<protein>
    <submittedName>
        <fullName evidence="4">30S ribosomal protein S11</fullName>
    </submittedName>
</protein>
<dbReference type="Gene3D" id="3.30.420.80">
    <property type="entry name" value="Ribosomal protein S11"/>
    <property type="match status" value="1"/>
</dbReference>
<evidence type="ECO:0000256" key="3">
    <source>
        <dbReference type="ARBA" id="ARBA00023274"/>
    </source>
</evidence>
<keyword evidence="2 4" id="KW-0689">Ribosomal protein</keyword>
<dbReference type="GO" id="GO:0003735">
    <property type="term" value="F:structural constituent of ribosome"/>
    <property type="evidence" value="ECO:0007669"/>
    <property type="project" value="InterPro"/>
</dbReference>
<sequence length="181" mass="20599">MNSLLKKNNALKSTTFSFEKHTSKKANLRTPQASLHCCVIHTTLKKNNKNIFVNVTNTEGQTIIKFTAGSIRGGTNSAPMGKANRASSNSLPFLSRRVNTQTSRKGKKQPRTAARWIIEKISYFIRNNFDCVKIIVKGYTPKSLPYLRELKRQGKKLTVVYFQNRVPIPHNGCRPPRKRRI</sequence>
<keyword evidence="4" id="KW-0496">Mitochondrion</keyword>
<accession>A0A455RE39</accession>
<dbReference type="AlphaFoldDB" id="A0A455RE39"/>
<comment type="similarity">
    <text evidence="1">Belongs to the universal ribosomal protein uS11 family.</text>
</comment>
<reference evidence="4" key="1">
    <citation type="journal article" date="2019" name="Sci. Rep.">
        <title>Horizontally-acquired genetic elements in the mitochondrial genome of a centrohelid Marophrys sp. SRT127.</title>
        <authorList>
            <person name="Nishimura Y."/>
            <person name="Shiratori T."/>
            <person name="Ishida K."/>
            <person name="Hashimoto T."/>
            <person name="Ohkuma M."/>
            <person name="Inagaki Y."/>
        </authorList>
    </citation>
    <scope>NUCLEOTIDE SEQUENCE</scope>
    <source>
        <strain evidence="4">SRT127</strain>
    </source>
</reference>
<proteinExistence type="inferred from homology"/>
<name>A0A455RE39_9EUKA</name>
<evidence type="ECO:0000256" key="1">
    <source>
        <dbReference type="ARBA" id="ARBA00006194"/>
    </source>
</evidence>
<dbReference type="PIRSF" id="PIRSF002131">
    <property type="entry name" value="Ribosomal_S11"/>
    <property type="match status" value="1"/>
</dbReference>
<dbReference type="GO" id="GO:1990904">
    <property type="term" value="C:ribonucleoprotein complex"/>
    <property type="evidence" value="ECO:0007669"/>
    <property type="project" value="UniProtKB-KW"/>
</dbReference>
<dbReference type="Pfam" id="PF00411">
    <property type="entry name" value="Ribosomal_S11"/>
    <property type="match status" value="1"/>
</dbReference>
<geneLocation type="mitochondrion" evidence="4"/>
<dbReference type="GO" id="GO:0005840">
    <property type="term" value="C:ribosome"/>
    <property type="evidence" value="ECO:0007669"/>
    <property type="project" value="UniProtKB-KW"/>
</dbReference>
<dbReference type="SUPFAM" id="SSF53137">
    <property type="entry name" value="Translational machinery components"/>
    <property type="match status" value="1"/>
</dbReference>